<feature type="region of interest" description="Disordered" evidence="1">
    <location>
        <begin position="227"/>
        <end position="267"/>
    </location>
</feature>
<evidence type="ECO:0000256" key="1">
    <source>
        <dbReference type="SAM" id="MobiDB-lite"/>
    </source>
</evidence>
<dbReference type="PANTHER" id="PTHR15977">
    <property type="entry name" value="CILIA- AND FLAGELLA-ASSOCIATED PROTEIN 46"/>
    <property type="match status" value="1"/>
</dbReference>
<dbReference type="PANTHER" id="PTHR15977:SF15">
    <property type="entry name" value="CILIA- AND FLAGELLA-ASSOCIATED PROTEIN 46"/>
    <property type="match status" value="1"/>
</dbReference>
<gene>
    <name evidence="2" type="primary">CFAP46_9</name>
    <name evidence="2" type="ORF">OS493_039201</name>
</gene>
<dbReference type="AlphaFoldDB" id="A0A9X0D5M1"/>
<name>A0A9X0D5M1_9CNID</name>
<feature type="compositionally biased region" description="Basic and acidic residues" evidence="1">
    <location>
        <begin position="1"/>
        <end position="10"/>
    </location>
</feature>
<keyword evidence="2" id="KW-0966">Cell projection</keyword>
<comment type="caution">
    <text evidence="2">The sequence shown here is derived from an EMBL/GenBank/DDBJ whole genome shotgun (WGS) entry which is preliminary data.</text>
</comment>
<accession>A0A9X0D5M1</accession>
<keyword evidence="2" id="KW-0282">Flagellum</keyword>
<reference evidence="2" key="1">
    <citation type="submission" date="2023-01" db="EMBL/GenBank/DDBJ databases">
        <title>Genome assembly of the deep-sea coral Lophelia pertusa.</title>
        <authorList>
            <person name="Herrera S."/>
            <person name="Cordes E."/>
        </authorList>
    </citation>
    <scope>NUCLEOTIDE SEQUENCE</scope>
    <source>
        <strain evidence="2">USNM1676648</strain>
        <tissue evidence="2">Polyp</tissue>
    </source>
</reference>
<evidence type="ECO:0000313" key="3">
    <source>
        <dbReference type="Proteomes" id="UP001163046"/>
    </source>
</evidence>
<dbReference type="OrthoDB" id="68437at2759"/>
<proteinExistence type="predicted"/>
<protein>
    <submittedName>
        <fullName evidence="2">Cilia and flagella associated protein 46</fullName>
    </submittedName>
</protein>
<keyword evidence="2" id="KW-0969">Cilium</keyword>
<dbReference type="EMBL" id="MU825560">
    <property type="protein sequence ID" value="KAJ7388212.1"/>
    <property type="molecule type" value="Genomic_DNA"/>
</dbReference>
<dbReference type="GO" id="GO:0035082">
    <property type="term" value="P:axoneme assembly"/>
    <property type="evidence" value="ECO:0007669"/>
    <property type="project" value="InterPro"/>
</dbReference>
<dbReference type="Proteomes" id="UP001163046">
    <property type="component" value="Unassembled WGS sequence"/>
</dbReference>
<feature type="compositionally biased region" description="Basic and acidic residues" evidence="1">
    <location>
        <begin position="238"/>
        <end position="249"/>
    </location>
</feature>
<evidence type="ECO:0000313" key="2">
    <source>
        <dbReference type="EMBL" id="KAJ7388212.1"/>
    </source>
</evidence>
<organism evidence="2 3">
    <name type="scientific">Desmophyllum pertusum</name>
    <dbReference type="NCBI Taxonomy" id="174260"/>
    <lineage>
        <taxon>Eukaryota</taxon>
        <taxon>Metazoa</taxon>
        <taxon>Cnidaria</taxon>
        <taxon>Anthozoa</taxon>
        <taxon>Hexacorallia</taxon>
        <taxon>Scleractinia</taxon>
        <taxon>Caryophylliina</taxon>
        <taxon>Caryophylliidae</taxon>
        <taxon>Desmophyllum</taxon>
    </lineage>
</organism>
<feature type="region of interest" description="Disordered" evidence="1">
    <location>
        <begin position="1"/>
        <end position="24"/>
    </location>
</feature>
<keyword evidence="3" id="KW-1185">Reference proteome</keyword>
<dbReference type="GO" id="GO:0060294">
    <property type="term" value="P:cilium movement involved in cell motility"/>
    <property type="evidence" value="ECO:0007669"/>
    <property type="project" value="InterPro"/>
</dbReference>
<sequence length="317" mass="35452">MHVLDGESNTKDPSTGKGPPTALGRLAGRAKQFEKGVSKAAGHLKRLGDENDQERVRIWADLAKTSSQTTGQTFFAVIVYYLYSSALVQLLRTEAVQLADKPVPPEDTIKLRPKRYGEQLVNFDDMPEWVSYCDWISSLSNEVIHSFQRAAEFGVELKEPWLVCNAAVYLWNYTTHMLSQGRHKEVIPIYSPVLEAMKLTGHAGETVLLCQMCNAIAQGFMQPWIPALPPPTAPATPSKDKSEKAEKTKGRQSGKGTKGGHQKGRYRQFVVDPEATPYFEASIRCDRVCIEHNKWSRDQESCANQYPPPSDHFMGVL</sequence>
<dbReference type="InterPro" id="IPR039586">
    <property type="entry name" value="CFAP46"/>
</dbReference>